<dbReference type="RefSeq" id="WP_073601395.1">
    <property type="nucleotide sequence ID" value="NZ_MRCB01000038.1"/>
</dbReference>
<keyword evidence="2" id="KW-1185">Reference proteome</keyword>
<proteinExistence type="predicted"/>
<organism evidence="1 2">
    <name type="scientific">Hydrococcus rivularis NIES-593</name>
    <dbReference type="NCBI Taxonomy" id="1921803"/>
    <lineage>
        <taxon>Bacteria</taxon>
        <taxon>Bacillati</taxon>
        <taxon>Cyanobacteriota</taxon>
        <taxon>Cyanophyceae</taxon>
        <taxon>Pleurocapsales</taxon>
        <taxon>Hydrococcaceae</taxon>
        <taxon>Hydrococcus</taxon>
    </lineage>
</organism>
<dbReference type="AlphaFoldDB" id="A0A1U7H8P2"/>
<name>A0A1U7H8P2_9CYAN</name>
<dbReference type="STRING" id="1921803.NIES593_20695"/>
<dbReference type="OrthoDB" id="461689at2"/>
<sequence length="133" mass="15500">MKPKFKTALAWEQAQLLMQPAFIRVIDNIRKQLDESSWQGTYQEIQTPYPGYLLCLTQGDRSVRVDLWSLCFQVCFLDYNPAQIQIVDETEETTQEIEVDTSLIDETGDVDWHRLETKTQQLVKEIFANLPSN</sequence>
<dbReference type="Proteomes" id="UP000186868">
    <property type="component" value="Unassembled WGS sequence"/>
</dbReference>
<comment type="caution">
    <text evidence="1">The sequence shown here is derived from an EMBL/GenBank/DDBJ whole genome shotgun (WGS) entry which is preliminary data.</text>
</comment>
<reference evidence="1 2" key="1">
    <citation type="submission" date="2016-11" db="EMBL/GenBank/DDBJ databases">
        <title>Draft Genome Sequences of Nine Cyanobacterial Strains from Diverse Habitats.</title>
        <authorList>
            <person name="Zhu T."/>
            <person name="Hou S."/>
            <person name="Lu X."/>
            <person name="Hess W.R."/>
        </authorList>
    </citation>
    <scope>NUCLEOTIDE SEQUENCE [LARGE SCALE GENOMIC DNA]</scope>
    <source>
        <strain evidence="1 2">NIES-593</strain>
    </source>
</reference>
<gene>
    <name evidence="1" type="ORF">NIES593_20695</name>
</gene>
<evidence type="ECO:0000313" key="2">
    <source>
        <dbReference type="Proteomes" id="UP000186868"/>
    </source>
</evidence>
<protein>
    <submittedName>
        <fullName evidence="1">Uncharacterized protein</fullName>
    </submittedName>
</protein>
<evidence type="ECO:0000313" key="1">
    <source>
        <dbReference type="EMBL" id="OKH19687.1"/>
    </source>
</evidence>
<dbReference type="EMBL" id="MRCB01000038">
    <property type="protein sequence ID" value="OKH19687.1"/>
    <property type="molecule type" value="Genomic_DNA"/>
</dbReference>
<accession>A0A1U7H8P2</accession>